<keyword evidence="1" id="KW-1133">Transmembrane helix</keyword>
<protein>
    <recommendedName>
        <fullName evidence="4">High-affinity nicotinic acid transporter</fullName>
    </recommendedName>
</protein>
<dbReference type="Proteomes" id="UP001302367">
    <property type="component" value="Chromosome 1"/>
</dbReference>
<gene>
    <name evidence="2" type="ORF">RHO25_000519</name>
</gene>
<sequence length="82" mass="9192">MMAPDRKPEDGISVRSIHEVETAAVEKKGGTITDGYEMSRMGKKQELRRNFKFVGIVGFVTILQATWENVLLANWFGLYNGG</sequence>
<evidence type="ECO:0000313" key="2">
    <source>
        <dbReference type="EMBL" id="WPA95915.1"/>
    </source>
</evidence>
<accession>A0ABZ0N8R1</accession>
<feature type="transmembrane region" description="Helical" evidence="1">
    <location>
        <begin position="50"/>
        <end position="67"/>
    </location>
</feature>
<evidence type="ECO:0008006" key="4">
    <source>
        <dbReference type="Google" id="ProtNLM"/>
    </source>
</evidence>
<evidence type="ECO:0000313" key="3">
    <source>
        <dbReference type="Proteomes" id="UP001302367"/>
    </source>
</evidence>
<proteinExistence type="predicted"/>
<dbReference type="EMBL" id="CP134184">
    <property type="protein sequence ID" value="WPA95915.1"/>
    <property type="molecule type" value="Genomic_DNA"/>
</dbReference>
<reference evidence="2 3" key="1">
    <citation type="submission" date="2023-09" db="EMBL/GenBank/DDBJ databases">
        <title>Complete-Gapless Cercospora beticola genome.</title>
        <authorList>
            <person name="Wyatt N.A."/>
            <person name="Spanner R.E."/>
            <person name="Bolton M.D."/>
        </authorList>
    </citation>
    <scope>NUCLEOTIDE SEQUENCE [LARGE SCALE GENOMIC DNA]</scope>
    <source>
        <strain evidence="2">Cb09-40</strain>
    </source>
</reference>
<keyword evidence="1" id="KW-0812">Transmembrane</keyword>
<keyword evidence="1" id="KW-0472">Membrane</keyword>
<name>A0ABZ0N8R1_CERBT</name>
<keyword evidence="3" id="KW-1185">Reference proteome</keyword>
<dbReference type="RefSeq" id="XP_065458094.1">
    <property type="nucleotide sequence ID" value="XM_065602022.1"/>
</dbReference>
<dbReference type="GeneID" id="90643696"/>
<organism evidence="2 3">
    <name type="scientific">Cercospora beticola</name>
    <name type="common">Sugarbeet leaf spot fungus</name>
    <dbReference type="NCBI Taxonomy" id="122368"/>
    <lineage>
        <taxon>Eukaryota</taxon>
        <taxon>Fungi</taxon>
        <taxon>Dikarya</taxon>
        <taxon>Ascomycota</taxon>
        <taxon>Pezizomycotina</taxon>
        <taxon>Dothideomycetes</taxon>
        <taxon>Dothideomycetidae</taxon>
        <taxon>Mycosphaerellales</taxon>
        <taxon>Mycosphaerellaceae</taxon>
        <taxon>Cercospora</taxon>
    </lineage>
</organism>
<evidence type="ECO:0000256" key="1">
    <source>
        <dbReference type="SAM" id="Phobius"/>
    </source>
</evidence>